<keyword evidence="7" id="KW-1185">Reference proteome</keyword>
<proteinExistence type="predicted"/>
<feature type="transmembrane region" description="Helical" evidence="4">
    <location>
        <begin position="440"/>
        <end position="461"/>
    </location>
</feature>
<dbReference type="PROSITE" id="PS50923">
    <property type="entry name" value="SUSHI"/>
    <property type="match status" value="1"/>
</dbReference>
<evidence type="ECO:0000256" key="1">
    <source>
        <dbReference type="ARBA" id="ARBA00023157"/>
    </source>
</evidence>
<evidence type="ECO:0000256" key="3">
    <source>
        <dbReference type="SAM" id="MobiDB-lite"/>
    </source>
</evidence>
<dbReference type="EMBL" id="CAWYQH010000046">
    <property type="protein sequence ID" value="CAK8677368.1"/>
    <property type="molecule type" value="Genomic_DNA"/>
</dbReference>
<keyword evidence="4" id="KW-1133">Transmembrane helix</keyword>
<evidence type="ECO:0000313" key="6">
    <source>
        <dbReference type="EMBL" id="CAK8677368.1"/>
    </source>
</evidence>
<comment type="caution">
    <text evidence="6">The sequence shown here is derived from an EMBL/GenBank/DDBJ whole genome shotgun (WGS) entry which is preliminary data.</text>
</comment>
<evidence type="ECO:0000256" key="4">
    <source>
        <dbReference type="SAM" id="Phobius"/>
    </source>
</evidence>
<feature type="compositionally biased region" description="Polar residues" evidence="3">
    <location>
        <begin position="818"/>
        <end position="829"/>
    </location>
</feature>
<name>A0ABP0FEP7_CLALP</name>
<feature type="domain" description="Sushi" evidence="5">
    <location>
        <begin position="1"/>
        <end position="40"/>
    </location>
</feature>
<dbReference type="InterPro" id="IPR000436">
    <property type="entry name" value="Sushi_SCR_CCP_dom"/>
</dbReference>
<feature type="region of interest" description="Disordered" evidence="3">
    <location>
        <begin position="524"/>
        <end position="829"/>
    </location>
</feature>
<dbReference type="Proteomes" id="UP001642483">
    <property type="component" value="Unassembled WGS sequence"/>
</dbReference>
<keyword evidence="4" id="KW-0472">Membrane</keyword>
<protein>
    <recommendedName>
        <fullName evidence="5">Sushi domain-containing protein</fullName>
    </recommendedName>
</protein>
<feature type="region of interest" description="Disordered" evidence="3">
    <location>
        <begin position="469"/>
        <end position="491"/>
    </location>
</feature>
<feature type="compositionally biased region" description="Basic and acidic residues" evidence="3">
    <location>
        <begin position="642"/>
        <end position="651"/>
    </location>
</feature>
<keyword evidence="1" id="KW-1015">Disulfide bond</keyword>
<accession>A0ABP0FEP7</accession>
<feature type="compositionally biased region" description="Polar residues" evidence="3">
    <location>
        <begin position="538"/>
        <end position="548"/>
    </location>
</feature>
<evidence type="ECO:0000313" key="7">
    <source>
        <dbReference type="Proteomes" id="UP001642483"/>
    </source>
</evidence>
<reference evidence="6 7" key="1">
    <citation type="submission" date="2024-02" db="EMBL/GenBank/DDBJ databases">
        <authorList>
            <person name="Daric V."/>
            <person name="Darras S."/>
        </authorList>
    </citation>
    <scope>NUCLEOTIDE SEQUENCE [LARGE SCALE GENOMIC DNA]</scope>
</reference>
<evidence type="ECO:0000256" key="2">
    <source>
        <dbReference type="PROSITE-ProRule" id="PRU00302"/>
    </source>
</evidence>
<comment type="caution">
    <text evidence="2">Lacks conserved residue(s) required for the propagation of feature annotation.</text>
</comment>
<keyword evidence="4" id="KW-0812">Transmembrane</keyword>
<evidence type="ECO:0000259" key="5">
    <source>
        <dbReference type="PROSITE" id="PS50923"/>
    </source>
</evidence>
<gene>
    <name evidence="6" type="ORF">CVLEPA_LOCUS6754</name>
</gene>
<organism evidence="6 7">
    <name type="scientific">Clavelina lepadiformis</name>
    <name type="common">Light-bulb sea squirt</name>
    <name type="synonym">Ascidia lepadiformis</name>
    <dbReference type="NCBI Taxonomy" id="159417"/>
    <lineage>
        <taxon>Eukaryota</taxon>
        <taxon>Metazoa</taxon>
        <taxon>Chordata</taxon>
        <taxon>Tunicata</taxon>
        <taxon>Ascidiacea</taxon>
        <taxon>Aplousobranchia</taxon>
        <taxon>Clavelinidae</taxon>
        <taxon>Clavelina</taxon>
    </lineage>
</organism>
<sequence>MFSCSTGDLFYSNGTAPSSSDTICLANTEWSGSDTLQCWSAPNVTLTGDLNIVEFDDITLTCDYDDTVIPSVTSSIFYFDNRGYTLEKEIAFTLQLQREDNMKPISCQVTTPYTEIYNNTGRSLTETVNVLYISTQVTNKIQTSQYVIEASESNYLLRSDQQLTMNCTPSDANPPATCSWQLCSDSRCQIPIDGGCHISVDLNVSSNVTCTAGNIVGNLSSAKKLVDVIPEKRQVYFNVTGSNVTNNGNSSLTTYLGESIMVSCNILYQNKLNTTHRITLPNNSVIVQSSKQFLVVTRFDMGSYVCKTDDQFGNFTAAIYLNILYAATQDEIPACNWSLNETGICSVVFFSNPNSHFLSLNKNGSSVTNVGSTNINSTGNYGRQNFIFKRTNVTTSDIGRYELTVKSSNNSLFPNSVLYFNIVIEGNGEPLGTPGLSTGAIAGIIAGVVVVILCAAGYGVYKWRSGSQKKKESQSNELHPAVSDNHADDDVAGVGVTHSNLAFNEDSEKELKINPIYASGGPTYAQVDKKNKSKSDNFSGNGASTSRDQPGAAYAQVDVKKKKKKKGSSEKEEKINPIYEAGDQPAPIEEAYAEVDKKKKKKKGLNEKEDRINPLYGSSESPDQVEAAYAEVDKKKKKKNKKGSDEKEERINPLYGSSQSPDQVEAAYAEVDVKKKNKNKKGSSEKEETLNPLYVSSDQPEPTEAAYAEVDKNKKKKQSAKEERINPLYEASSSQDQVEAAYAEVDKSKKKQKLPALDTTHNEASSNATYAEVNKPKKKKKPPPPSRANNAGGDGAYDDVDLHGSSSTKIDPQKLMQGISQRRQQWSQN</sequence>
<keyword evidence="2" id="KW-0768">Sushi</keyword>